<dbReference type="NCBIfam" id="TIGR02458">
    <property type="entry name" value="CbtA"/>
    <property type="match status" value="1"/>
</dbReference>
<feature type="transmembrane region" description="Helical" evidence="1">
    <location>
        <begin position="138"/>
        <end position="155"/>
    </location>
</feature>
<dbReference type="RefSeq" id="WP_282213240.1">
    <property type="nucleotide sequence ID" value="NZ_OX458332.1"/>
</dbReference>
<feature type="transmembrane region" description="Helical" evidence="1">
    <location>
        <begin position="198"/>
        <end position="219"/>
    </location>
</feature>
<organism evidence="2 3">
    <name type="scientific">Methylococcus capsulatus</name>
    <dbReference type="NCBI Taxonomy" id="414"/>
    <lineage>
        <taxon>Bacteria</taxon>
        <taxon>Pseudomonadati</taxon>
        <taxon>Pseudomonadota</taxon>
        <taxon>Gammaproteobacteria</taxon>
        <taxon>Methylococcales</taxon>
        <taxon>Methylococcaceae</taxon>
        <taxon>Methylococcus</taxon>
    </lineage>
</organism>
<evidence type="ECO:0000313" key="2">
    <source>
        <dbReference type="EMBL" id="CAI8839788.1"/>
    </source>
</evidence>
<accession>A0AA35UEJ4</accession>
<sequence>MFRALGFSAFLAGLSAASLLTLTQALWVTPLILQAEVYEEVAASGAPEPTENRDGGTDAWRPETGWPRLLATAVGNGILGIGYGLMLTGLYAWRRPKGMAQGLAWGLAGFAVFFAAPGLGLPPELPGDFAAELGARQAWWLATALCTAGGLGLVCLQEHRPLRILGGMLLALPHLIGAPHPPLSGGLAPETLRVQFRLATLLSNALFWGVLGGVSAAAFRRFCPAE</sequence>
<evidence type="ECO:0008006" key="4">
    <source>
        <dbReference type="Google" id="ProtNLM"/>
    </source>
</evidence>
<dbReference type="Proteomes" id="UP001158598">
    <property type="component" value="Chromosome"/>
</dbReference>
<keyword evidence="1" id="KW-0472">Membrane</keyword>
<dbReference type="EMBL" id="OX458332">
    <property type="protein sequence ID" value="CAI8839788.1"/>
    <property type="molecule type" value="Genomic_DNA"/>
</dbReference>
<reference evidence="2" key="1">
    <citation type="submission" date="2023-03" db="EMBL/GenBank/DDBJ databases">
        <authorList>
            <person name="Pearce D."/>
        </authorList>
    </citation>
    <scope>NUCLEOTIDE SEQUENCE</scope>
    <source>
        <strain evidence="2">Mc</strain>
    </source>
</reference>
<evidence type="ECO:0000256" key="1">
    <source>
        <dbReference type="SAM" id="Phobius"/>
    </source>
</evidence>
<feature type="transmembrane region" description="Helical" evidence="1">
    <location>
        <begin position="100"/>
        <end position="118"/>
    </location>
</feature>
<proteinExistence type="predicted"/>
<feature type="transmembrane region" description="Helical" evidence="1">
    <location>
        <begin position="69"/>
        <end position="93"/>
    </location>
</feature>
<feature type="transmembrane region" description="Helical" evidence="1">
    <location>
        <begin position="162"/>
        <end position="178"/>
    </location>
</feature>
<dbReference type="Pfam" id="PF09490">
    <property type="entry name" value="CbtA"/>
    <property type="match status" value="1"/>
</dbReference>
<gene>
    <name evidence="2" type="ORF">MCNOR_2294</name>
</gene>
<evidence type="ECO:0000313" key="3">
    <source>
        <dbReference type="Proteomes" id="UP001158598"/>
    </source>
</evidence>
<dbReference type="InterPro" id="IPR012666">
    <property type="entry name" value="CbtA_put"/>
</dbReference>
<dbReference type="AlphaFoldDB" id="A0AA35UEJ4"/>
<name>A0AA35UEJ4_METCP</name>
<protein>
    <recommendedName>
        <fullName evidence="4">Cobalt transporter</fullName>
    </recommendedName>
</protein>
<keyword evidence="1" id="KW-0812">Transmembrane</keyword>
<keyword evidence="1" id="KW-1133">Transmembrane helix</keyword>